<dbReference type="InterPro" id="IPR011050">
    <property type="entry name" value="Pectin_lyase_fold/virulence"/>
</dbReference>
<evidence type="ECO:0000313" key="6">
    <source>
        <dbReference type="Proteomes" id="UP000268636"/>
    </source>
</evidence>
<feature type="chain" id="PRO_5044367982" evidence="3">
    <location>
        <begin position="32"/>
        <end position="816"/>
    </location>
</feature>
<evidence type="ECO:0000256" key="1">
    <source>
        <dbReference type="ARBA" id="ARBA00022729"/>
    </source>
</evidence>
<dbReference type="InterPro" id="IPR005546">
    <property type="entry name" value="Autotransporte_beta"/>
</dbReference>
<dbReference type="PROSITE" id="PS51208">
    <property type="entry name" value="AUTOTRANSPORTER"/>
    <property type="match status" value="1"/>
</dbReference>
<evidence type="ECO:0000256" key="3">
    <source>
        <dbReference type="SAM" id="SignalP"/>
    </source>
</evidence>
<dbReference type="InterPro" id="IPR006315">
    <property type="entry name" value="OM_autotransptr_brl_dom"/>
</dbReference>
<evidence type="ECO:0000259" key="4">
    <source>
        <dbReference type="PROSITE" id="PS51208"/>
    </source>
</evidence>
<reference evidence="5 6" key="1">
    <citation type="submission" date="2018-08" db="EMBL/GenBank/DDBJ databases">
        <title>Recombination of ecologically and evolutionarily significant loci maintains genetic cohesion in the Pseudomonas syringae species complex.</title>
        <authorList>
            <person name="Dillon M."/>
            <person name="Thakur S."/>
            <person name="Almeida R.N.D."/>
            <person name="Weir B.S."/>
            <person name="Guttman D.S."/>
        </authorList>
    </citation>
    <scope>NUCLEOTIDE SEQUENCE [LARGE SCALE GENOMIC DNA]</scope>
    <source>
        <strain evidence="5 6">ICMP 13786</strain>
    </source>
</reference>
<dbReference type="AlphaFoldDB" id="A0A0P9WSF4"/>
<organism evidence="5 6">
    <name type="scientific">Pseudomonas savastanoi pv. nerii</name>
    <dbReference type="NCBI Taxonomy" id="360921"/>
    <lineage>
        <taxon>Bacteria</taxon>
        <taxon>Pseudomonadati</taxon>
        <taxon>Pseudomonadota</taxon>
        <taxon>Gammaproteobacteria</taxon>
        <taxon>Pseudomonadales</taxon>
        <taxon>Pseudomonadaceae</taxon>
        <taxon>Pseudomonas</taxon>
    </lineage>
</organism>
<dbReference type="SUPFAM" id="SSF51126">
    <property type="entry name" value="Pectin lyase-like"/>
    <property type="match status" value="1"/>
</dbReference>
<dbReference type="SMART" id="SM00869">
    <property type="entry name" value="Autotransporter"/>
    <property type="match status" value="1"/>
</dbReference>
<dbReference type="InterPro" id="IPR012332">
    <property type="entry name" value="Autotransporter_pectin_lyase_C"/>
</dbReference>
<protein>
    <submittedName>
        <fullName evidence="5">Autotransporter barrel protein with pertacin-like passenger domain</fullName>
    </submittedName>
</protein>
<accession>A0A0P9WSF4</accession>
<dbReference type="NCBIfam" id="TIGR01414">
    <property type="entry name" value="autotrans_barl"/>
    <property type="match status" value="1"/>
</dbReference>
<dbReference type="Pfam" id="PF03212">
    <property type="entry name" value="Pertactin"/>
    <property type="match status" value="1"/>
</dbReference>
<dbReference type="Proteomes" id="UP000268636">
    <property type="component" value="Unassembled WGS sequence"/>
</dbReference>
<dbReference type="InterPro" id="IPR036709">
    <property type="entry name" value="Autotransporte_beta_dom_sf"/>
</dbReference>
<evidence type="ECO:0000313" key="5">
    <source>
        <dbReference type="EMBL" id="RMT82671.1"/>
    </source>
</evidence>
<sequence>MNALFALLPLSRTLKIMAFLSPFLSSSPVFAQTSVNGPATIDATTPLDSYRVGSNGVLTANGATTLQISTVTGAQLILNGSQVSAATGTAVSLTGANALITGSQLTGGADGMGMGNNTAQLVGSTATVIGSTITATNRGVNAGSLANLTLERSAVTATGTNGRGVEMFDSTVKASDSTITGQQYGIRMRADPGVPSSNLLTLEGTRVEGVTDSALIVGTPTGAPATATIFVKNGSTLTGGNGKILELINGSTANMTVDNSQLLGDISADAGSTAGLVLQNNATLTGRLQNVASFSLASGGQWTMVEKSQVGNVSMNGGSVRFGDAASFYTLSLASLSGSGTFMMDVDFGGAATDFLDITGNATGSHSLLIGSTGTDPLSDTSLHVVHAAAGDASFSLAGGAVDLGAWSYDLIKHGANDWYLDTATRTISPAAQTVMALFNTAPTVWYGELSTLRSRMGELRMDQARSGGWMRTYGNKFNVADASGFGYQQVQSGVALGADGKLPMGSGQWLAGFMIGQSTSDLSLDHGASGKVDSYSLGAYSTWLDSESGYYIDGVIKLNQFKNKGRVNLSDGSRTRGNYDNLGVGASLELGRHIKLNNGYFLEPYTQLAGLVVQGKDYALDNGMHAESDRSRSLLGKIGTTAGSSFDLGQGRTLQPYVRVAVAHEFVNRNEVRVNDNMFNNDLSGSRGELGAGVSVSLSDNLQLHVDFDYSNRAMPSNSRGVPVQACVTAGSDSEATGADAPTVLSLVPVSAKKNRVLTDGHGGRQTGRPPLSRAGGPAHVCHFKVDRTDQNPFLAGFMAQERAACAALDRRTPP</sequence>
<proteinExistence type="predicted"/>
<dbReference type="InterPro" id="IPR004899">
    <property type="entry name" value="Pertactin_central"/>
</dbReference>
<dbReference type="PANTHER" id="PTHR35037:SF7">
    <property type="entry name" value="AUTOTRANSPORTER"/>
    <property type="match status" value="1"/>
</dbReference>
<dbReference type="SUPFAM" id="SSF103515">
    <property type="entry name" value="Autotransporter"/>
    <property type="match status" value="1"/>
</dbReference>
<evidence type="ECO:0000256" key="2">
    <source>
        <dbReference type="SAM" id="MobiDB-lite"/>
    </source>
</evidence>
<dbReference type="EMBL" id="RBTN01000013">
    <property type="protein sequence ID" value="RMT82671.1"/>
    <property type="molecule type" value="Genomic_DNA"/>
</dbReference>
<dbReference type="Gene3D" id="2.40.128.130">
    <property type="entry name" value="Autotransporter beta-domain"/>
    <property type="match status" value="1"/>
</dbReference>
<dbReference type="GO" id="GO:0019867">
    <property type="term" value="C:outer membrane"/>
    <property type="evidence" value="ECO:0007669"/>
    <property type="project" value="InterPro"/>
</dbReference>
<dbReference type="CDD" id="cd01343">
    <property type="entry name" value="PL1_Passenger_AT"/>
    <property type="match status" value="1"/>
</dbReference>
<dbReference type="PANTHER" id="PTHR35037">
    <property type="entry name" value="C-TERMINAL REGION OF AIDA-LIKE PROTEIN"/>
    <property type="match status" value="1"/>
</dbReference>
<dbReference type="InterPro" id="IPR051551">
    <property type="entry name" value="Autotransporter_adhesion"/>
</dbReference>
<dbReference type="Gene3D" id="2.160.20.20">
    <property type="match status" value="1"/>
</dbReference>
<dbReference type="Pfam" id="PF03797">
    <property type="entry name" value="Autotransporter"/>
    <property type="match status" value="1"/>
</dbReference>
<name>A0A0P9WSF4_PSESS</name>
<feature type="domain" description="Autotransporter" evidence="4">
    <location>
        <begin position="462"/>
        <end position="748"/>
    </location>
</feature>
<dbReference type="PRINTS" id="PR01484">
    <property type="entry name" value="PRTACTNFAMLY"/>
</dbReference>
<gene>
    <name evidence="5" type="ORF">ALP42_100365</name>
</gene>
<dbReference type="InterPro" id="IPR003991">
    <property type="entry name" value="Pertactin_virulence_factor"/>
</dbReference>
<feature type="signal peptide" evidence="3">
    <location>
        <begin position="1"/>
        <end position="31"/>
    </location>
</feature>
<keyword evidence="1 3" id="KW-0732">Signal</keyword>
<comment type="caution">
    <text evidence="5">The sequence shown here is derived from an EMBL/GenBank/DDBJ whole genome shotgun (WGS) entry which is preliminary data.</text>
</comment>
<feature type="region of interest" description="Disordered" evidence="2">
    <location>
        <begin position="758"/>
        <end position="777"/>
    </location>
</feature>